<evidence type="ECO:0008006" key="9">
    <source>
        <dbReference type="Google" id="ProtNLM"/>
    </source>
</evidence>
<name>A0A250XG74_9CHLO</name>
<dbReference type="Pfam" id="PF01184">
    <property type="entry name" value="Gpr1_Fun34_YaaH"/>
    <property type="match status" value="1"/>
</dbReference>
<protein>
    <recommendedName>
        <fullName evidence="9">GPR1/FUN34/yaaH family protein</fullName>
    </recommendedName>
</protein>
<keyword evidence="5 6" id="KW-0472">Membrane</keyword>
<dbReference type="InterPro" id="IPR047623">
    <property type="entry name" value="SatP"/>
</dbReference>
<evidence type="ECO:0000313" key="7">
    <source>
        <dbReference type="EMBL" id="GAX82078.1"/>
    </source>
</evidence>
<evidence type="ECO:0000256" key="5">
    <source>
        <dbReference type="ARBA" id="ARBA00023136"/>
    </source>
</evidence>
<dbReference type="GO" id="GO:0015360">
    <property type="term" value="F:acetate:proton symporter activity"/>
    <property type="evidence" value="ECO:0007669"/>
    <property type="project" value="TreeGrafter"/>
</dbReference>
<comment type="subcellular location">
    <subcellularLocation>
        <location evidence="1">Membrane</location>
        <topology evidence="1">Multi-pass membrane protein</topology>
    </subcellularLocation>
</comment>
<dbReference type="OrthoDB" id="2013617at2759"/>
<keyword evidence="8" id="KW-1185">Reference proteome</keyword>
<sequence length="152" mass="16413">MTGNGHANTVETAVAQAPPLGGYKPERDYKAEGEWVRGDPSPFALICFGMTTSMLMFVTTTWSEDTSLIPTVAFYALSFGGLGQFIAGVLDLIKGNTFGGTVFFSYGSFWMGWRGGFINLSEAINPTLVVGATKSGQTLYYGLWALLTLRKL</sequence>
<comment type="caution">
    <text evidence="7">The sequence shown here is derived from an EMBL/GenBank/DDBJ whole genome shotgun (WGS) entry which is preliminary data.</text>
</comment>
<keyword evidence="4 6" id="KW-1133">Transmembrane helix</keyword>
<dbReference type="GO" id="GO:0005886">
    <property type="term" value="C:plasma membrane"/>
    <property type="evidence" value="ECO:0007669"/>
    <property type="project" value="TreeGrafter"/>
</dbReference>
<reference evidence="7 8" key="1">
    <citation type="submission" date="2017-08" db="EMBL/GenBank/DDBJ databases">
        <title>Acidophilic green algal genome provides insights into adaptation to an acidic environment.</title>
        <authorList>
            <person name="Hirooka S."/>
            <person name="Hirose Y."/>
            <person name="Kanesaki Y."/>
            <person name="Higuchi S."/>
            <person name="Fujiwara T."/>
            <person name="Onuma R."/>
            <person name="Era A."/>
            <person name="Ohbayashi R."/>
            <person name="Uzuka A."/>
            <person name="Nozaki H."/>
            <person name="Yoshikawa H."/>
            <person name="Miyagishima S.Y."/>
        </authorList>
    </citation>
    <scope>NUCLEOTIDE SEQUENCE [LARGE SCALE GENOMIC DNA]</scope>
    <source>
        <strain evidence="7 8">NIES-2499</strain>
    </source>
</reference>
<gene>
    <name evidence="7" type="ORF">CEUSTIGMA_g9506.t1</name>
</gene>
<dbReference type="PANTHER" id="PTHR30178:SF3">
    <property type="entry name" value="SUCCINATE-ACETATE_PROTON SYMPORTER SATP"/>
    <property type="match status" value="1"/>
</dbReference>
<evidence type="ECO:0000313" key="8">
    <source>
        <dbReference type="Proteomes" id="UP000232323"/>
    </source>
</evidence>
<dbReference type="STRING" id="1157962.A0A250XG74"/>
<feature type="transmembrane region" description="Helical" evidence="6">
    <location>
        <begin position="43"/>
        <end position="62"/>
    </location>
</feature>
<keyword evidence="3 6" id="KW-0812">Transmembrane</keyword>
<dbReference type="GO" id="GO:0071422">
    <property type="term" value="P:succinate transmembrane transport"/>
    <property type="evidence" value="ECO:0007669"/>
    <property type="project" value="TreeGrafter"/>
</dbReference>
<dbReference type="InterPro" id="IPR000791">
    <property type="entry name" value="Gpr1/Fun34/SatP-like"/>
</dbReference>
<dbReference type="EMBL" id="BEGY01000075">
    <property type="protein sequence ID" value="GAX82078.1"/>
    <property type="molecule type" value="Genomic_DNA"/>
</dbReference>
<dbReference type="PANTHER" id="PTHR30178">
    <property type="entry name" value="INNER MEMBRANE PROTEIN YAAH"/>
    <property type="match status" value="1"/>
</dbReference>
<evidence type="ECO:0000256" key="2">
    <source>
        <dbReference type="ARBA" id="ARBA00005587"/>
    </source>
</evidence>
<accession>A0A250XG74</accession>
<dbReference type="Proteomes" id="UP000232323">
    <property type="component" value="Unassembled WGS sequence"/>
</dbReference>
<evidence type="ECO:0000256" key="6">
    <source>
        <dbReference type="SAM" id="Phobius"/>
    </source>
</evidence>
<evidence type="ECO:0000256" key="4">
    <source>
        <dbReference type="ARBA" id="ARBA00022989"/>
    </source>
</evidence>
<comment type="similarity">
    <text evidence="2">Belongs to the acetate uptake transporter (AceTr) (TC 2.A.96) family.</text>
</comment>
<dbReference type="AlphaFoldDB" id="A0A250XG74"/>
<organism evidence="7 8">
    <name type="scientific">Chlamydomonas eustigma</name>
    <dbReference type="NCBI Taxonomy" id="1157962"/>
    <lineage>
        <taxon>Eukaryota</taxon>
        <taxon>Viridiplantae</taxon>
        <taxon>Chlorophyta</taxon>
        <taxon>core chlorophytes</taxon>
        <taxon>Chlorophyceae</taxon>
        <taxon>CS clade</taxon>
        <taxon>Chlamydomonadales</taxon>
        <taxon>Chlamydomonadaceae</taxon>
        <taxon>Chlamydomonas</taxon>
    </lineage>
</organism>
<evidence type="ECO:0000256" key="3">
    <source>
        <dbReference type="ARBA" id="ARBA00022692"/>
    </source>
</evidence>
<proteinExistence type="inferred from homology"/>
<feature type="transmembrane region" description="Helical" evidence="6">
    <location>
        <begin position="68"/>
        <end position="90"/>
    </location>
</feature>
<dbReference type="NCBIfam" id="NF038013">
    <property type="entry name" value="AceTr_1"/>
    <property type="match status" value="1"/>
</dbReference>
<evidence type="ECO:0000256" key="1">
    <source>
        <dbReference type="ARBA" id="ARBA00004141"/>
    </source>
</evidence>